<name>A0A7M5U059_9CNID</name>
<reference evidence="1" key="1">
    <citation type="submission" date="2021-01" db="UniProtKB">
        <authorList>
            <consortium name="EnsemblMetazoa"/>
        </authorList>
    </citation>
    <scope>IDENTIFICATION</scope>
</reference>
<protein>
    <submittedName>
        <fullName evidence="1">Uncharacterized protein</fullName>
    </submittedName>
</protein>
<dbReference type="EnsemblMetazoa" id="CLYHEMT004333.1">
    <property type="protein sequence ID" value="CLYHEMP004333.1"/>
    <property type="gene ID" value="CLYHEMG004333"/>
</dbReference>
<keyword evidence="2" id="KW-1185">Reference proteome</keyword>
<proteinExistence type="predicted"/>
<accession>A0A7M5U059</accession>
<evidence type="ECO:0000313" key="2">
    <source>
        <dbReference type="Proteomes" id="UP000594262"/>
    </source>
</evidence>
<evidence type="ECO:0000313" key="1">
    <source>
        <dbReference type="EnsemblMetazoa" id="CLYHEMP004333.1"/>
    </source>
</evidence>
<sequence length="118" mass="13726">MVLSKFVKVKASVRRPQLNFVRLLASDGYQDVTLRCFRPLYNIKNFSFVGHNKIEINGRDRTQVKIIANSCRRANKRRLGRITFRIFTDGNLNLFPIKDVRIRYEAIDAIQFGDACFA</sequence>
<dbReference type="Gene3D" id="2.60.120.1000">
    <property type="match status" value="1"/>
</dbReference>
<dbReference type="Proteomes" id="UP000594262">
    <property type="component" value="Unplaced"/>
</dbReference>
<organism evidence="1 2">
    <name type="scientific">Clytia hemisphaerica</name>
    <dbReference type="NCBI Taxonomy" id="252671"/>
    <lineage>
        <taxon>Eukaryota</taxon>
        <taxon>Metazoa</taxon>
        <taxon>Cnidaria</taxon>
        <taxon>Hydrozoa</taxon>
        <taxon>Hydroidolina</taxon>
        <taxon>Leptothecata</taxon>
        <taxon>Obeliida</taxon>
        <taxon>Clytiidae</taxon>
        <taxon>Clytia</taxon>
    </lineage>
</organism>
<dbReference type="AlphaFoldDB" id="A0A7M5U059"/>
<dbReference type="OrthoDB" id="8939548at2759"/>